<reference evidence="2 3" key="1">
    <citation type="submission" date="2016-08" db="EMBL/GenBank/DDBJ databases">
        <title>Genome of Bacillus solimangrovi GH2-4.</title>
        <authorList>
            <person name="Lim S."/>
            <person name="Kim B.-C."/>
        </authorList>
    </citation>
    <scope>NUCLEOTIDE SEQUENCE [LARGE SCALE GENOMIC DNA]</scope>
    <source>
        <strain evidence="2 3">GH2-4</strain>
    </source>
</reference>
<proteinExistence type="predicted"/>
<keyword evidence="3" id="KW-1185">Reference proteome</keyword>
<protein>
    <recommendedName>
        <fullName evidence="4">Yip1 domain-containing protein</fullName>
    </recommendedName>
</protein>
<feature type="transmembrane region" description="Helical" evidence="1">
    <location>
        <begin position="130"/>
        <end position="153"/>
    </location>
</feature>
<evidence type="ECO:0000313" key="3">
    <source>
        <dbReference type="Proteomes" id="UP000095209"/>
    </source>
</evidence>
<evidence type="ECO:0000313" key="2">
    <source>
        <dbReference type="EMBL" id="OEH91051.1"/>
    </source>
</evidence>
<gene>
    <name evidence="2" type="ORF">BFG57_06675</name>
</gene>
<evidence type="ECO:0000256" key="1">
    <source>
        <dbReference type="SAM" id="Phobius"/>
    </source>
</evidence>
<dbReference type="AlphaFoldDB" id="A0A1E5LAB7"/>
<feature type="transmembrane region" description="Helical" evidence="1">
    <location>
        <begin position="51"/>
        <end position="73"/>
    </location>
</feature>
<dbReference type="STRING" id="1305675.BFG57_06675"/>
<organism evidence="2 3">
    <name type="scientific">Bacillus solimangrovi</name>
    <dbReference type="NCBI Taxonomy" id="1305675"/>
    <lineage>
        <taxon>Bacteria</taxon>
        <taxon>Bacillati</taxon>
        <taxon>Bacillota</taxon>
        <taxon>Bacilli</taxon>
        <taxon>Bacillales</taxon>
        <taxon>Bacillaceae</taxon>
        <taxon>Bacillus</taxon>
    </lineage>
</organism>
<keyword evidence="1" id="KW-1133">Transmembrane helix</keyword>
<sequence length="263" mass="30161">MVEPAMSDVGSYQEKTPIHQDQLLKVKQYKGYFVTLLKQPSQAFQLNKQDFVNGLMTMILSALTFALVLYVVVNNAYQSIVLGIRQFMLDENISNLFFNYGLDPFVWVNHINGIFLEDGLPIRSLPFFNVAFSFFFVMFIFSIVALFVMFFCLNRMKVQVSAKVLVAQYGGLIVPFLMMNVIALLLGMIGLVSGMVLLIFISSICSLFLIPGLFVYEYAKNERKRDRLYWSIGGMLAIMFVDYVLVSFFIEQFLRGLFVPNMF</sequence>
<feature type="transmembrane region" description="Helical" evidence="1">
    <location>
        <begin position="228"/>
        <end position="250"/>
    </location>
</feature>
<dbReference type="Proteomes" id="UP000095209">
    <property type="component" value="Unassembled WGS sequence"/>
</dbReference>
<accession>A0A1E5LAB7</accession>
<comment type="caution">
    <text evidence="2">The sequence shown here is derived from an EMBL/GenBank/DDBJ whole genome shotgun (WGS) entry which is preliminary data.</text>
</comment>
<evidence type="ECO:0008006" key="4">
    <source>
        <dbReference type="Google" id="ProtNLM"/>
    </source>
</evidence>
<name>A0A1E5LAB7_9BACI</name>
<keyword evidence="1" id="KW-0812">Transmembrane</keyword>
<keyword evidence="1" id="KW-0472">Membrane</keyword>
<feature type="transmembrane region" description="Helical" evidence="1">
    <location>
        <begin position="195"/>
        <end position="216"/>
    </location>
</feature>
<dbReference type="EMBL" id="MJEH01000064">
    <property type="protein sequence ID" value="OEH91051.1"/>
    <property type="molecule type" value="Genomic_DNA"/>
</dbReference>
<feature type="transmembrane region" description="Helical" evidence="1">
    <location>
        <begin position="165"/>
        <end position="189"/>
    </location>
</feature>